<name>A0ABQ4NXN3_SHECO</name>
<dbReference type="InterPro" id="IPR011037">
    <property type="entry name" value="Pyrv_Knase-like_insert_dom_sf"/>
</dbReference>
<dbReference type="Pfam" id="PF03475">
    <property type="entry name" value="YiiM_3-alpha"/>
    <property type="match status" value="1"/>
</dbReference>
<evidence type="ECO:0000259" key="1">
    <source>
        <dbReference type="PROSITE" id="PS51340"/>
    </source>
</evidence>
<dbReference type="InterPro" id="IPR005163">
    <property type="entry name" value="Tri_helical_YiiM-like"/>
</dbReference>
<dbReference type="InterPro" id="IPR005302">
    <property type="entry name" value="MoCF_Sase_C"/>
</dbReference>
<dbReference type="EMBL" id="BPEU01000008">
    <property type="protein sequence ID" value="GIU39333.1"/>
    <property type="molecule type" value="Genomic_DNA"/>
</dbReference>
<evidence type="ECO:0000313" key="2">
    <source>
        <dbReference type="EMBL" id="GIU39333.1"/>
    </source>
</evidence>
<keyword evidence="3" id="KW-1185">Reference proteome</keyword>
<protein>
    <submittedName>
        <fullName evidence="2">Molybdenum cofactor sulfurase</fullName>
    </submittedName>
</protein>
<dbReference type="PANTHER" id="PTHR30212:SF2">
    <property type="entry name" value="PROTEIN YIIM"/>
    <property type="match status" value="1"/>
</dbReference>
<feature type="domain" description="MOSC" evidence="1">
    <location>
        <begin position="48"/>
        <end position="184"/>
    </location>
</feature>
<accession>A0ABQ4NXN3</accession>
<dbReference type="Proteomes" id="UP000773469">
    <property type="component" value="Unassembled WGS sequence"/>
</dbReference>
<dbReference type="SUPFAM" id="SSF50800">
    <property type="entry name" value="PK beta-barrel domain-like"/>
    <property type="match status" value="1"/>
</dbReference>
<evidence type="ECO:0000313" key="3">
    <source>
        <dbReference type="Proteomes" id="UP000773469"/>
    </source>
</evidence>
<dbReference type="PANTHER" id="PTHR30212">
    <property type="entry name" value="PROTEIN YIIM"/>
    <property type="match status" value="1"/>
</dbReference>
<gene>
    <name evidence="2" type="primary">yiiM</name>
    <name evidence="2" type="ORF">TUM3794_13920</name>
</gene>
<dbReference type="Gene3D" id="2.40.33.20">
    <property type="entry name" value="PK beta-barrel domain-like"/>
    <property type="match status" value="1"/>
</dbReference>
<organism evidence="2 3">
    <name type="scientific">Shewanella colwelliana</name>
    <name type="common">Alteromonas colwelliana</name>
    <dbReference type="NCBI Taxonomy" id="23"/>
    <lineage>
        <taxon>Bacteria</taxon>
        <taxon>Pseudomonadati</taxon>
        <taxon>Pseudomonadota</taxon>
        <taxon>Gammaproteobacteria</taxon>
        <taxon>Alteromonadales</taxon>
        <taxon>Shewanellaceae</taxon>
        <taxon>Shewanella</taxon>
    </lineage>
</organism>
<dbReference type="Pfam" id="PF03473">
    <property type="entry name" value="MOSC"/>
    <property type="match status" value="1"/>
</dbReference>
<comment type="caution">
    <text evidence="2">The sequence shown here is derived from an EMBL/GenBank/DDBJ whole genome shotgun (WGS) entry which is preliminary data.</text>
</comment>
<proteinExistence type="predicted"/>
<reference evidence="2 3" key="1">
    <citation type="submission" date="2021-05" db="EMBL/GenBank/DDBJ databases">
        <title>Molecular characterization for Shewanella algae harboring chromosomal blaOXA-55-like strains isolated from clinical and environment sample.</title>
        <authorList>
            <person name="Ohama Y."/>
            <person name="Aoki K."/>
            <person name="Harada S."/>
            <person name="Moriya K."/>
            <person name="Ishii Y."/>
            <person name="Tateda K."/>
        </authorList>
    </citation>
    <scope>NUCLEOTIDE SEQUENCE [LARGE SCALE GENOMIC DNA]</scope>
    <source>
        <strain evidence="2 3">MBTL60-118</strain>
    </source>
</reference>
<dbReference type="InterPro" id="IPR052353">
    <property type="entry name" value="Benzoxazolinone_Detox_Enz"/>
</dbReference>
<dbReference type="PROSITE" id="PS51340">
    <property type="entry name" value="MOSC"/>
    <property type="match status" value="1"/>
</dbReference>
<sequence length="248" mass="27822">MSGLSSSYTNQSKKEFDMKQLLVERISGLYAGDAVTEYGGVSSMIAGKQRRQQLVVTESTVVGDSQADPKHHGGLDRVLHHFPREHYGQYRRWDMMVGFKDAPAMGENISSVGLDETQVNIGDIIAIGEVIVQVTQPRSPCFKLNHQFGHQDFALAMQTSGLCGWFYRVITPGKIAQDASISLQQRCSDMSVREAMNIYFSSEFDVHAYDRLASCEGLAQSWVNSLSRRLDSEKIEPWQIRLFGPHSR</sequence>